<dbReference type="PANTHER" id="PTHR23033:SF47">
    <property type="entry name" value="APPLE DOMAIN-CONTAINING PROTEIN-RELATED"/>
    <property type="match status" value="1"/>
</dbReference>
<evidence type="ECO:0000256" key="7">
    <source>
        <dbReference type="ARBA" id="ARBA00022692"/>
    </source>
</evidence>
<dbReference type="AlphaFoldDB" id="A0AAD4I997"/>
<keyword evidence="7" id="KW-0812">Transmembrane</keyword>
<keyword evidence="9" id="KW-0735">Signal-anchor</keyword>
<keyword evidence="6" id="KW-0808">Transferase</keyword>
<dbReference type="GO" id="GO:0000166">
    <property type="term" value="F:nucleotide binding"/>
    <property type="evidence" value="ECO:0007669"/>
    <property type="project" value="UniProtKB-KW"/>
</dbReference>
<dbReference type="GO" id="GO:0016263">
    <property type="term" value="F:glycoprotein-N-acetylgalactosamine 3-beta-galactosyltransferase activity"/>
    <property type="evidence" value="ECO:0007669"/>
    <property type="project" value="UniProtKB-EC"/>
</dbReference>
<dbReference type="EMBL" id="JAANER010000006">
    <property type="protein sequence ID" value="KAG9188204.1"/>
    <property type="molecule type" value="Genomic_DNA"/>
</dbReference>
<dbReference type="Proteomes" id="UP001199106">
    <property type="component" value="Unassembled WGS sequence"/>
</dbReference>
<dbReference type="EC" id="2.4.1.122" evidence="4"/>
<gene>
    <name evidence="13" type="ORF">G6011_02127</name>
</gene>
<evidence type="ECO:0000259" key="12">
    <source>
        <dbReference type="Pfam" id="PF02434"/>
    </source>
</evidence>
<dbReference type="GO" id="GO:0016020">
    <property type="term" value="C:membrane"/>
    <property type="evidence" value="ECO:0007669"/>
    <property type="project" value="UniProtKB-SubCell"/>
</dbReference>
<comment type="pathway">
    <text evidence="2">Protein modification; protein glycosylation.</text>
</comment>
<organism evidence="13 14">
    <name type="scientific">Alternaria panax</name>
    <dbReference type="NCBI Taxonomy" id="48097"/>
    <lineage>
        <taxon>Eukaryota</taxon>
        <taxon>Fungi</taxon>
        <taxon>Dikarya</taxon>
        <taxon>Ascomycota</taxon>
        <taxon>Pezizomycotina</taxon>
        <taxon>Dothideomycetes</taxon>
        <taxon>Pleosporomycetidae</taxon>
        <taxon>Pleosporales</taxon>
        <taxon>Pleosporineae</taxon>
        <taxon>Pleosporaceae</taxon>
        <taxon>Alternaria</taxon>
        <taxon>Alternaria sect. Panax</taxon>
    </lineage>
</organism>
<name>A0AAD4I997_9PLEO</name>
<dbReference type="InterPro" id="IPR026050">
    <property type="entry name" value="C1GALT1/C1GALT1_chp1"/>
</dbReference>
<evidence type="ECO:0000256" key="10">
    <source>
        <dbReference type="ARBA" id="ARBA00022989"/>
    </source>
</evidence>
<evidence type="ECO:0000256" key="2">
    <source>
        <dbReference type="ARBA" id="ARBA00004922"/>
    </source>
</evidence>
<evidence type="ECO:0000256" key="5">
    <source>
        <dbReference type="ARBA" id="ARBA00022676"/>
    </source>
</evidence>
<evidence type="ECO:0000256" key="8">
    <source>
        <dbReference type="ARBA" id="ARBA00022741"/>
    </source>
</evidence>
<dbReference type="PANTHER" id="PTHR23033">
    <property type="entry name" value="BETA1,3-GALACTOSYLTRANSFERASE"/>
    <property type="match status" value="1"/>
</dbReference>
<feature type="domain" description="Fringe-like glycosyltransferase" evidence="12">
    <location>
        <begin position="176"/>
        <end position="278"/>
    </location>
</feature>
<keyword evidence="5" id="KW-0328">Glycosyltransferase</keyword>
<dbReference type="Gene3D" id="3.90.550.50">
    <property type="match status" value="1"/>
</dbReference>
<comment type="caution">
    <text evidence="13">The sequence shown here is derived from an EMBL/GenBank/DDBJ whole genome shotgun (WGS) entry which is preliminary data.</text>
</comment>
<evidence type="ECO:0000256" key="9">
    <source>
        <dbReference type="ARBA" id="ARBA00022968"/>
    </source>
</evidence>
<accession>A0AAD4I997</accession>
<keyword evidence="14" id="KW-1185">Reference proteome</keyword>
<evidence type="ECO:0000256" key="1">
    <source>
        <dbReference type="ARBA" id="ARBA00004606"/>
    </source>
</evidence>
<keyword evidence="11" id="KW-0472">Membrane</keyword>
<sequence>MSYRSFICQLIFCAVFSVSVLSIFTKTTQPLFHSRKTPNHHHVEEPFCPQSKLADDVLVILRTGATESQEKVPVHFRTTLRCVPHFVVHSDLDEDIEGHAVHDVLKGVSEDTKMTNDDFKLYHQLQEHGRRGVKQQQVLTSLSGSSQGDYLRTDNAGWQLDKWKFLPMIDQALKQKPDAKWYFFMEADTYMNWNNLLEFLGNFDDSKPYYIGKHLFINDVEFAYGGAGFALSNPAMQRVVSRRSERISEYENFTKTHWVGDCSLGKVLEDVHVPLHRAFPHFQGDSPATLNPAVSKIDRDLWCFPTITYHHVAPAEIEELWNFEQDWYKRHQILLRHRDVFMELVQPKIDASVPAWDNMSADKEYNAHDHSAVENELERNAWKSFEHCRALCEEQDNCIQFSFDAGSCGISTSFRLGFAKPQGRMRSGWMLDRVDDLFRGLEEQCGLRDWFAPQESTTNMELKMKMKMKMRRKRAASFPAQT</sequence>
<comment type="similarity">
    <text evidence="3">Belongs to the glycosyltransferase 31 family. Beta3-Gal-T subfamily.</text>
</comment>
<evidence type="ECO:0000256" key="4">
    <source>
        <dbReference type="ARBA" id="ARBA00012557"/>
    </source>
</evidence>
<keyword evidence="8" id="KW-0547">Nucleotide-binding</keyword>
<evidence type="ECO:0000256" key="6">
    <source>
        <dbReference type="ARBA" id="ARBA00022679"/>
    </source>
</evidence>
<evidence type="ECO:0000313" key="13">
    <source>
        <dbReference type="EMBL" id="KAG9188204.1"/>
    </source>
</evidence>
<protein>
    <recommendedName>
        <fullName evidence="4">N-acetylgalactosaminide beta-1,3-galactosyltransferase</fullName>
        <ecNumber evidence="4">2.4.1.122</ecNumber>
    </recommendedName>
</protein>
<evidence type="ECO:0000256" key="3">
    <source>
        <dbReference type="ARBA" id="ARBA00006462"/>
    </source>
</evidence>
<proteinExistence type="inferred from homology"/>
<reference evidence="13" key="1">
    <citation type="submission" date="2021-07" db="EMBL/GenBank/DDBJ databases">
        <title>Genome Resource of American Ginseng Black Spot Pathogen Alternaria panax.</title>
        <authorList>
            <person name="Qiu C."/>
            <person name="Wang W."/>
            <person name="Liu Z."/>
        </authorList>
    </citation>
    <scope>NUCLEOTIDE SEQUENCE</scope>
    <source>
        <strain evidence="13">BNCC115425</strain>
    </source>
</reference>
<keyword evidence="10" id="KW-1133">Transmembrane helix</keyword>
<dbReference type="Pfam" id="PF02434">
    <property type="entry name" value="Fringe"/>
    <property type="match status" value="1"/>
</dbReference>
<comment type="subcellular location">
    <subcellularLocation>
        <location evidence="1">Membrane</location>
        <topology evidence="1">Single-pass type II membrane protein</topology>
    </subcellularLocation>
</comment>
<evidence type="ECO:0000256" key="11">
    <source>
        <dbReference type="ARBA" id="ARBA00023136"/>
    </source>
</evidence>
<evidence type="ECO:0000313" key="14">
    <source>
        <dbReference type="Proteomes" id="UP001199106"/>
    </source>
</evidence>
<dbReference type="InterPro" id="IPR003378">
    <property type="entry name" value="Fringe-like_glycosylTrfase"/>
</dbReference>